<gene>
    <name evidence="2" type="ORF">ACFPM7_16450</name>
</gene>
<dbReference type="Gene3D" id="3.40.50.620">
    <property type="entry name" value="HUPs"/>
    <property type="match status" value="2"/>
</dbReference>
<feature type="domain" description="Asparagine synthetase" evidence="1">
    <location>
        <begin position="188"/>
        <end position="571"/>
    </location>
</feature>
<accession>A0ABW0EML8</accession>
<comment type="caution">
    <text evidence="2">The sequence shown here is derived from an EMBL/GenBank/DDBJ whole genome shotgun (WGS) entry which is preliminary data.</text>
</comment>
<dbReference type="InterPro" id="IPR001962">
    <property type="entry name" value="Asn_synthase"/>
</dbReference>
<dbReference type="InterPro" id="IPR029055">
    <property type="entry name" value="Ntn_hydrolases_N"/>
</dbReference>
<proteinExistence type="predicted"/>
<name>A0ABW0EML8_9PSEU</name>
<keyword evidence="3" id="KW-1185">Reference proteome</keyword>
<dbReference type="RefSeq" id="WP_378248498.1">
    <property type="nucleotide sequence ID" value="NZ_JBHSKF010000007.1"/>
</dbReference>
<protein>
    <submittedName>
        <fullName evidence="2">Asparagine synthase-related protein</fullName>
    </submittedName>
</protein>
<evidence type="ECO:0000313" key="2">
    <source>
        <dbReference type="EMBL" id="MFC5288653.1"/>
    </source>
</evidence>
<dbReference type="SUPFAM" id="SSF52402">
    <property type="entry name" value="Adenine nucleotide alpha hydrolases-like"/>
    <property type="match status" value="1"/>
</dbReference>
<dbReference type="Pfam" id="PF00733">
    <property type="entry name" value="Asn_synthase"/>
    <property type="match status" value="1"/>
</dbReference>
<evidence type="ECO:0000313" key="3">
    <source>
        <dbReference type="Proteomes" id="UP001596157"/>
    </source>
</evidence>
<dbReference type="InterPro" id="IPR014729">
    <property type="entry name" value="Rossmann-like_a/b/a_fold"/>
</dbReference>
<sequence length="578" mass="60790">MSVSLSVAKARSAPAGRVSLSVRPSPDLRMVADRRGTLVVLGACAERSTRFAAAADSALGTGDVSALHALPGCFSSVLVRGDEAAVRTDPVGQFPFYAAESASDWHIGDHPADVAALVAAEVDGVALAARMVCPDACDLLAKTTPYAGVARLPLGHRWQLGGGHALLSGVDPIGPVAGTRLREAAEELGAALAAAVRARMALGRVTADFSGGVDSASLAFLAVRDAAELPVLTFRYAHAPVEDDILRARGYAELDSALRHHEITCADDDLPYRRLDADDCDPHPAALSAGHFRARLAVAAEHGDLHLVGEGGDFVLSASPVYLADLARRGDYAALWRHCVAWGRMRTAAPSALVHGAVLAASRGDGLRALARTLERPRADASWARRWTGPWNPRGAAWLRRKAAADLAEHVRRSAADLPAGWELADLVTAGQMRLQSLTQRRLRMIGHEYGVAVHAPFLDSAVVRACLALHGADRVRPDASKPLLAAALAGAVPAAVLGRTTKGDYTSSAHAGARLAASGLRDLLADDCLLAEHGLIEPSLVRPVLDDALRGLPVPWGALNQVFAVELWLRANEGTSR</sequence>
<organism evidence="2 3">
    <name type="scientific">Actinokineospora guangxiensis</name>
    <dbReference type="NCBI Taxonomy" id="1490288"/>
    <lineage>
        <taxon>Bacteria</taxon>
        <taxon>Bacillati</taxon>
        <taxon>Actinomycetota</taxon>
        <taxon>Actinomycetes</taxon>
        <taxon>Pseudonocardiales</taxon>
        <taxon>Pseudonocardiaceae</taxon>
        <taxon>Actinokineospora</taxon>
    </lineage>
</organism>
<evidence type="ECO:0000259" key="1">
    <source>
        <dbReference type="Pfam" id="PF00733"/>
    </source>
</evidence>
<dbReference type="EMBL" id="JBHSKF010000007">
    <property type="protein sequence ID" value="MFC5288653.1"/>
    <property type="molecule type" value="Genomic_DNA"/>
</dbReference>
<reference evidence="3" key="1">
    <citation type="journal article" date="2019" name="Int. J. Syst. Evol. Microbiol.">
        <title>The Global Catalogue of Microorganisms (GCM) 10K type strain sequencing project: providing services to taxonomists for standard genome sequencing and annotation.</title>
        <authorList>
            <consortium name="The Broad Institute Genomics Platform"/>
            <consortium name="The Broad Institute Genome Sequencing Center for Infectious Disease"/>
            <person name="Wu L."/>
            <person name="Ma J."/>
        </authorList>
    </citation>
    <scope>NUCLEOTIDE SEQUENCE [LARGE SCALE GENOMIC DNA]</scope>
    <source>
        <strain evidence="3">CCUG 59778</strain>
    </source>
</reference>
<dbReference type="Proteomes" id="UP001596157">
    <property type="component" value="Unassembled WGS sequence"/>
</dbReference>
<dbReference type="SUPFAM" id="SSF56235">
    <property type="entry name" value="N-terminal nucleophile aminohydrolases (Ntn hydrolases)"/>
    <property type="match status" value="1"/>
</dbReference>